<reference evidence="1" key="1">
    <citation type="submission" date="2021-10" db="EMBL/GenBank/DDBJ databases">
        <title>Novel species in genus Arthrobacter.</title>
        <authorList>
            <person name="Liu Y."/>
        </authorList>
    </citation>
    <scope>NUCLEOTIDE SEQUENCE</scope>
    <source>
        <strain evidence="1">Zg-Y453</strain>
    </source>
</reference>
<sequence length="206" mass="22343">MSTGSDVEIRIGTPLPSSVLLTVGSLIDAAWPGAEIATNHDQRVDQIIFRIKNRPARALTEEETEALVQAPEPDGDLEITRLGGDGVGVLTPQDVAANLLPVIEQAFEELPDAENYLEIPVRNPANGHRYILTFARSASQTPHELRMAAEVKLEKAYADCSAAELRAVQRLLEQPRESGSEDTFEAGVRAAMEAMRGLNFGRRAGS</sequence>
<name>A0A9X1MH91_9MICC</name>
<dbReference type="RefSeq" id="WP_227897804.1">
    <property type="nucleotide sequence ID" value="NZ_CP099467.1"/>
</dbReference>
<evidence type="ECO:0000313" key="2">
    <source>
        <dbReference type="Proteomes" id="UP001139158"/>
    </source>
</evidence>
<keyword evidence="2" id="KW-1185">Reference proteome</keyword>
<dbReference type="Proteomes" id="UP001139158">
    <property type="component" value="Unassembled WGS sequence"/>
</dbReference>
<evidence type="ECO:0000313" key="1">
    <source>
        <dbReference type="EMBL" id="MCC3299796.1"/>
    </source>
</evidence>
<gene>
    <name evidence="1" type="ORF">LJ757_18720</name>
</gene>
<dbReference type="EMBL" id="JAJFZV010000020">
    <property type="protein sequence ID" value="MCC3299796.1"/>
    <property type="molecule type" value="Genomic_DNA"/>
</dbReference>
<comment type="caution">
    <text evidence="1">The sequence shown here is derived from an EMBL/GenBank/DDBJ whole genome shotgun (WGS) entry which is preliminary data.</text>
</comment>
<organism evidence="1 2">
    <name type="scientific">Arthrobacter caoxuetaonis</name>
    <dbReference type="NCBI Taxonomy" id="2886935"/>
    <lineage>
        <taxon>Bacteria</taxon>
        <taxon>Bacillati</taxon>
        <taxon>Actinomycetota</taxon>
        <taxon>Actinomycetes</taxon>
        <taxon>Micrococcales</taxon>
        <taxon>Micrococcaceae</taxon>
        <taxon>Arthrobacter</taxon>
    </lineage>
</organism>
<accession>A0A9X1MH91</accession>
<protein>
    <submittedName>
        <fullName evidence="1">Uncharacterized protein</fullName>
    </submittedName>
</protein>
<proteinExistence type="predicted"/>
<dbReference type="AlphaFoldDB" id="A0A9X1MH91"/>